<keyword evidence="6" id="KW-0326">Glycosidase</keyword>
<dbReference type="InterPro" id="IPR016286">
    <property type="entry name" value="FUC_metazoa-typ"/>
</dbReference>
<dbReference type="Gene3D" id="2.60.40.1180">
    <property type="entry name" value="Golgi alpha-mannosidase II"/>
    <property type="match status" value="1"/>
</dbReference>
<evidence type="ECO:0000256" key="3">
    <source>
        <dbReference type="ARBA" id="ARBA00012662"/>
    </source>
</evidence>
<comment type="similarity">
    <text evidence="2">Belongs to the glycosyl hydrolase 29 family.</text>
</comment>
<evidence type="ECO:0000256" key="7">
    <source>
        <dbReference type="PIRSR" id="PIRSR001092-1"/>
    </source>
</evidence>
<feature type="domain" description="Alpha-L-fucosidase C-terminal" evidence="9">
    <location>
        <begin position="411"/>
        <end position="489"/>
    </location>
</feature>
<dbReference type="EMBL" id="QRUY01000011">
    <property type="protein sequence ID" value="RGS08283.1"/>
    <property type="molecule type" value="Genomic_DNA"/>
</dbReference>
<gene>
    <name evidence="11" type="ORF">DWY14_06670</name>
    <name evidence="10" type="ORF">DXD04_03650</name>
</gene>
<evidence type="ECO:0000313" key="12">
    <source>
        <dbReference type="Proteomes" id="UP000260862"/>
    </source>
</evidence>
<evidence type="ECO:0000256" key="2">
    <source>
        <dbReference type="ARBA" id="ARBA00007951"/>
    </source>
</evidence>
<dbReference type="Proteomes" id="UP000260862">
    <property type="component" value="Unassembled WGS sequence"/>
</dbReference>
<proteinExistence type="inferred from homology"/>
<sequence length="492" mass="57736">MKTFFFGIYFFFITLTTGLSQTIYTPNWESLDKRPIPTWFQNAKFGIFIHWGLYSVPAWSPKGTYAEWYQYWLDNKTLFGNGDFKGDEIYNYHQKIYGKDFTYMDFAPLFKAQDYNATEWADLFVKSGARYAVLTTKHHDGFALWDSKEASFHHRRPWNSMEIGAHRNLVEEFVKAIRKTPLKVGCYFSLREWNNPFYTTSTMPIYVEQHLYPQLKDLITKYKPDLIWADGPDNYDEEIWKTKEFFAWLYSSSEVKDSVVINDRWAKFKNGKHGDFYTSEYSSSNKKYDKPWEECRGMGFSFGYNKLEDIEDYAVPQALIHTLIKIVSQGGNLLLNIGPTAEGKIPPIMQERLLQIGEWLKVNGEGIYNTRPWKKNCQWSEGKRDWKSGEKYYVSGNAILKQTVNPEPGYATQEVFFTCKANNLYAILTNYPDKITLKDVKSTSHTIINLLGYPDKLRWEQKGQNLIVYLPQITFLKMPCKYAWTLKITNIQ</sequence>
<dbReference type="EMBL" id="QSQT01000005">
    <property type="protein sequence ID" value="RGK57324.1"/>
    <property type="molecule type" value="Genomic_DNA"/>
</dbReference>
<dbReference type="Proteomes" id="UP000285750">
    <property type="component" value="Unassembled WGS sequence"/>
</dbReference>
<keyword evidence="4" id="KW-0732">Signal</keyword>
<feature type="site" description="May be important for catalysis" evidence="7">
    <location>
        <position position="295"/>
    </location>
</feature>
<dbReference type="RefSeq" id="WP_117670990.1">
    <property type="nucleotide sequence ID" value="NZ_CABOGR010000005.1"/>
</dbReference>
<comment type="caution">
    <text evidence="10">The sequence shown here is derived from an EMBL/GenBank/DDBJ whole genome shotgun (WGS) entry which is preliminary data.</text>
</comment>
<dbReference type="Pfam" id="PF16757">
    <property type="entry name" value="Fucosidase_C"/>
    <property type="match status" value="1"/>
</dbReference>
<evidence type="ECO:0000256" key="6">
    <source>
        <dbReference type="ARBA" id="ARBA00023295"/>
    </source>
</evidence>
<dbReference type="InterPro" id="IPR031919">
    <property type="entry name" value="Fucosidase_C"/>
</dbReference>
<dbReference type="GO" id="GO:0004560">
    <property type="term" value="F:alpha-L-fucosidase activity"/>
    <property type="evidence" value="ECO:0007669"/>
    <property type="project" value="InterPro"/>
</dbReference>
<dbReference type="AlphaFoldDB" id="A0A3E4N562"/>
<dbReference type="Pfam" id="PF01120">
    <property type="entry name" value="Alpha_L_fucos"/>
    <property type="match status" value="1"/>
</dbReference>
<name>A0A3E4N562_9BACT</name>
<evidence type="ECO:0000256" key="4">
    <source>
        <dbReference type="ARBA" id="ARBA00022729"/>
    </source>
</evidence>
<protein>
    <recommendedName>
        <fullName evidence="3">alpha-L-fucosidase</fullName>
        <ecNumber evidence="3">3.2.1.51</ecNumber>
    </recommendedName>
</protein>
<dbReference type="PANTHER" id="PTHR10030">
    <property type="entry name" value="ALPHA-L-FUCOSIDASE"/>
    <property type="match status" value="1"/>
</dbReference>
<dbReference type="SMART" id="SM00812">
    <property type="entry name" value="Alpha_L_fucos"/>
    <property type="match status" value="1"/>
</dbReference>
<comment type="function">
    <text evidence="1">Alpha-L-fucosidase is responsible for hydrolyzing the alpha-1,6-linked fucose joined to the reducing-end N-acetylglucosamine of the carbohydrate moieties of glycoproteins.</text>
</comment>
<accession>A0A3E4N562</accession>
<evidence type="ECO:0000313" key="11">
    <source>
        <dbReference type="EMBL" id="RGS08283.1"/>
    </source>
</evidence>
<dbReference type="InterPro" id="IPR057739">
    <property type="entry name" value="Glyco_hydro_29_N"/>
</dbReference>
<reference evidence="12 13" key="1">
    <citation type="submission" date="2018-08" db="EMBL/GenBank/DDBJ databases">
        <title>A genome reference for cultivated species of the human gut microbiota.</title>
        <authorList>
            <person name="Zou Y."/>
            <person name="Xue W."/>
            <person name="Luo G."/>
        </authorList>
    </citation>
    <scope>NUCLEOTIDE SEQUENCE [LARGE SCALE GENOMIC DNA]</scope>
    <source>
        <strain evidence="11 13">AF24-16AC</strain>
        <strain evidence="10 12">TF10-3AC</strain>
    </source>
</reference>
<evidence type="ECO:0000313" key="13">
    <source>
        <dbReference type="Proteomes" id="UP000285750"/>
    </source>
</evidence>
<evidence type="ECO:0000256" key="5">
    <source>
        <dbReference type="ARBA" id="ARBA00022801"/>
    </source>
</evidence>
<organism evidence="10 12">
    <name type="scientific">Phocaeicola plebeius</name>
    <dbReference type="NCBI Taxonomy" id="310297"/>
    <lineage>
        <taxon>Bacteria</taxon>
        <taxon>Pseudomonadati</taxon>
        <taxon>Bacteroidota</taxon>
        <taxon>Bacteroidia</taxon>
        <taxon>Bacteroidales</taxon>
        <taxon>Bacteroidaceae</taxon>
        <taxon>Phocaeicola</taxon>
    </lineage>
</organism>
<dbReference type="Gene3D" id="3.20.20.80">
    <property type="entry name" value="Glycosidases"/>
    <property type="match status" value="1"/>
</dbReference>
<dbReference type="GO" id="GO:0005764">
    <property type="term" value="C:lysosome"/>
    <property type="evidence" value="ECO:0007669"/>
    <property type="project" value="TreeGrafter"/>
</dbReference>
<dbReference type="InterPro" id="IPR017853">
    <property type="entry name" value="GH"/>
</dbReference>
<dbReference type="GO" id="GO:0016139">
    <property type="term" value="P:glycoside catabolic process"/>
    <property type="evidence" value="ECO:0007669"/>
    <property type="project" value="TreeGrafter"/>
</dbReference>
<evidence type="ECO:0000313" key="10">
    <source>
        <dbReference type="EMBL" id="RGK57324.1"/>
    </source>
</evidence>
<evidence type="ECO:0000256" key="1">
    <source>
        <dbReference type="ARBA" id="ARBA00004071"/>
    </source>
</evidence>
<dbReference type="SUPFAM" id="SSF51445">
    <property type="entry name" value="(Trans)glycosidases"/>
    <property type="match status" value="1"/>
</dbReference>
<dbReference type="PANTHER" id="PTHR10030:SF37">
    <property type="entry name" value="ALPHA-L-FUCOSIDASE-RELATED"/>
    <property type="match status" value="1"/>
</dbReference>
<dbReference type="InterPro" id="IPR000933">
    <property type="entry name" value="Glyco_hydro_29"/>
</dbReference>
<dbReference type="InterPro" id="IPR013780">
    <property type="entry name" value="Glyco_hydro_b"/>
</dbReference>
<dbReference type="PRINTS" id="PR00741">
    <property type="entry name" value="GLHYDRLASE29"/>
</dbReference>
<dbReference type="PIRSF" id="PIRSF001092">
    <property type="entry name" value="Alpha-L-fucosidase"/>
    <property type="match status" value="1"/>
</dbReference>
<keyword evidence="12" id="KW-1185">Reference proteome</keyword>
<evidence type="ECO:0000259" key="9">
    <source>
        <dbReference type="Pfam" id="PF16757"/>
    </source>
</evidence>
<dbReference type="GO" id="GO:0006004">
    <property type="term" value="P:fucose metabolic process"/>
    <property type="evidence" value="ECO:0007669"/>
    <property type="project" value="InterPro"/>
</dbReference>
<keyword evidence="5" id="KW-0378">Hydrolase</keyword>
<dbReference type="EC" id="3.2.1.51" evidence="3"/>
<feature type="domain" description="Glycoside hydrolase family 29 N-terminal" evidence="8">
    <location>
        <begin position="19"/>
        <end position="365"/>
    </location>
</feature>
<evidence type="ECO:0000259" key="8">
    <source>
        <dbReference type="Pfam" id="PF01120"/>
    </source>
</evidence>